<reference evidence="1 2" key="1">
    <citation type="submission" date="2018-11" db="EMBL/GenBank/DDBJ databases">
        <title>Sequencing the genomes of 1000 actinobacteria strains.</title>
        <authorList>
            <person name="Klenk H.-P."/>
        </authorList>
    </citation>
    <scope>NUCLEOTIDE SEQUENCE [LARGE SCALE GENOMIC DNA]</scope>
    <source>
        <strain evidence="1 2">DSM 15700</strain>
    </source>
</reference>
<evidence type="ECO:0000313" key="1">
    <source>
        <dbReference type="EMBL" id="RPF22146.1"/>
    </source>
</evidence>
<dbReference type="RefSeq" id="WP_123815105.1">
    <property type="nucleotide sequence ID" value="NZ_RKQZ01000001.1"/>
</dbReference>
<accession>A0A3N4YRI1</accession>
<dbReference type="Proteomes" id="UP000280501">
    <property type="component" value="Unassembled WGS sequence"/>
</dbReference>
<dbReference type="AlphaFoldDB" id="A0A3N4YRI1"/>
<dbReference type="EMBL" id="RKQZ01000001">
    <property type="protein sequence ID" value="RPF22146.1"/>
    <property type="molecule type" value="Genomic_DNA"/>
</dbReference>
<organism evidence="1 2">
    <name type="scientific">Myceligenerans xiligouense</name>
    <dbReference type="NCBI Taxonomy" id="253184"/>
    <lineage>
        <taxon>Bacteria</taxon>
        <taxon>Bacillati</taxon>
        <taxon>Actinomycetota</taxon>
        <taxon>Actinomycetes</taxon>
        <taxon>Micrococcales</taxon>
        <taxon>Promicromonosporaceae</taxon>
        <taxon>Myceligenerans</taxon>
    </lineage>
</organism>
<name>A0A3N4YRI1_9MICO</name>
<keyword evidence="2" id="KW-1185">Reference proteome</keyword>
<gene>
    <name evidence="1" type="ORF">EDD34_2794</name>
</gene>
<proteinExistence type="predicted"/>
<evidence type="ECO:0000313" key="2">
    <source>
        <dbReference type="Proteomes" id="UP000280501"/>
    </source>
</evidence>
<comment type="caution">
    <text evidence="1">The sequence shown here is derived from an EMBL/GenBank/DDBJ whole genome shotgun (WGS) entry which is preliminary data.</text>
</comment>
<protein>
    <submittedName>
        <fullName evidence="1">Uncharacterized protein</fullName>
    </submittedName>
</protein>
<sequence length="68" mass="7194">MRAKDAVREDKRRAVCAHIRRSGWAAQAAGLHHGRESVLSTVASDGDVAAAMSWEARVLLAGNVGVVV</sequence>